<protein>
    <submittedName>
        <fullName evidence="1">Uncharacterized protein</fullName>
    </submittedName>
</protein>
<name>A0A133KSM3_HEYCO</name>
<dbReference type="PATRIC" id="fig|1398.22.peg.1717"/>
<feature type="non-terminal residue" evidence="1">
    <location>
        <position position="1"/>
    </location>
</feature>
<evidence type="ECO:0000313" key="1">
    <source>
        <dbReference type="EMBL" id="KWZ82574.1"/>
    </source>
</evidence>
<dbReference type="EMBL" id="LRPN01000053">
    <property type="protein sequence ID" value="KWZ82574.1"/>
    <property type="molecule type" value="Genomic_DNA"/>
</dbReference>
<evidence type="ECO:0000313" key="2">
    <source>
        <dbReference type="Proteomes" id="UP000070376"/>
    </source>
</evidence>
<sequence length="47" mass="5473">EFYLRRAKCGLKDIRKLLFSMAVLSYIRIINLRKGVGKAMLDHFTDA</sequence>
<organism evidence="1 2">
    <name type="scientific">Heyndrickxia coagulans</name>
    <name type="common">Weizmannia coagulans</name>
    <dbReference type="NCBI Taxonomy" id="1398"/>
    <lineage>
        <taxon>Bacteria</taxon>
        <taxon>Bacillati</taxon>
        <taxon>Bacillota</taxon>
        <taxon>Bacilli</taxon>
        <taxon>Bacillales</taxon>
        <taxon>Bacillaceae</taxon>
        <taxon>Heyndrickxia</taxon>
    </lineage>
</organism>
<reference evidence="2" key="1">
    <citation type="submission" date="2016-01" db="EMBL/GenBank/DDBJ databases">
        <authorList>
            <person name="Mitreva M."/>
            <person name="Pepin K.H."/>
            <person name="Mihindukulasuriya K.A."/>
            <person name="Fulton R."/>
            <person name="Fronick C."/>
            <person name="O'Laughlin M."/>
            <person name="Miner T."/>
            <person name="Herter B."/>
            <person name="Rosa B.A."/>
            <person name="Cordes M."/>
            <person name="Tomlinson C."/>
            <person name="Wollam A."/>
            <person name="Palsikar V.B."/>
            <person name="Mardis E.R."/>
            <person name="Wilson R.K."/>
        </authorList>
    </citation>
    <scope>NUCLEOTIDE SEQUENCE [LARGE SCALE GENOMIC DNA]</scope>
    <source>
        <strain evidence="2">GED7749B</strain>
    </source>
</reference>
<comment type="caution">
    <text evidence="1">The sequence shown here is derived from an EMBL/GenBank/DDBJ whole genome shotgun (WGS) entry which is preliminary data.</text>
</comment>
<accession>A0A133KSM3</accession>
<gene>
    <name evidence="1" type="ORF">HMPREF3213_01710</name>
</gene>
<proteinExistence type="predicted"/>
<dbReference type="Proteomes" id="UP000070376">
    <property type="component" value="Unassembled WGS sequence"/>
</dbReference>
<dbReference type="AlphaFoldDB" id="A0A133KSM3"/>